<dbReference type="RefSeq" id="WP_349181816.1">
    <property type="nucleotide sequence ID" value="NZ_JBBNGS010000004.1"/>
</dbReference>
<dbReference type="PROSITE" id="PS51318">
    <property type="entry name" value="TAT"/>
    <property type="match status" value="1"/>
</dbReference>
<keyword evidence="3" id="KW-1185">Reference proteome</keyword>
<feature type="signal peptide" evidence="1">
    <location>
        <begin position="1"/>
        <end position="28"/>
    </location>
</feature>
<dbReference type="InterPro" id="IPR019546">
    <property type="entry name" value="TAT_signal_bac_arc"/>
</dbReference>
<evidence type="ECO:0000313" key="2">
    <source>
        <dbReference type="EMBL" id="MEQ2637341.1"/>
    </source>
</evidence>
<evidence type="ECO:0000313" key="3">
    <source>
        <dbReference type="Proteomes" id="UP001478817"/>
    </source>
</evidence>
<organism evidence="2 3">
    <name type="scientific">Paratractidigestivibacter faecalis</name>
    <dbReference type="NCBI Taxonomy" id="2292441"/>
    <lineage>
        <taxon>Bacteria</taxon>
        <taxon>Bacillati</taxon>
        <taxon>Actinomycetota</taxon>
        <taxon>Coriobacteriia</taxon>
        <taxon>Coriobacteriales</taxon>
        <taxon>Atopobiaceae</taxon>
        <taxon>Paratractidigestivibacter</taxon>
    </lineage>
</organism>
<dbReference type="Proteomes" id="UP001478817">
    <property type="component" value="Unassembled WGS sequence"/>
</dbReference>
<dbReference type="InterPro" id="IPR006311">
    <property type="entry name" value="TAT_signal"/>
</dbReference>
<reference evidence="2 3" key="1">
    <citation type="submission" date="2024-04" db="EMBL/GenBank/DDBJ databases">
        <title>Human intestinal bacterial collection.</title>
        <authorList>
            <person name="Pauvert C."/>
            <person name="Hitch T.C.A."/>
            <person name="Clavel T."/>
        </authorList>
    </citation>
    <scope>NUCLEOTIDE SEQUENCE [LARGE SCALE GENOMIC DNA]</scope>
    <source>
        <strain evidence="2 3">CLA-AA-H197</strain>
    </source>
</reference>
<sequence>MKKMTRRDFLRASAFAGGALLLPKRAWASSSDNLVPFTSDIALELSESLGDCFAPGAGIEPECATRVVDLSGSHRGWAVDFCGTGGEPYGYAVFDAEVDGLLLQATITEGKGGLVDSIRGAANGAAKSHSLIEDTVLMASPLQFGLVDGASEVVTFNNFESIPINALPLAVSPQSVDPIQWETIMIREDDVRQGQYQITDANFLYDYDYAPNYEIKAHTGSYACAVSALYSIGGTLYTSSGPLISCWSDWDEYQKIWDFTQTKIDEGNPPHGGVTYGSTSSENIGAGFQPYCASKGFDIGYSYNPRRPAYVRFKEQVSEQKHSVFTAGIVTSDGNGGTKVDGHAMAVYGWGDIKSNNSTMANLFLFDGWQNMVFLNYSYTGFQWATGTFFDK</sequence>
<gene>
    <name evidence="2" type="ORF">AAAT05_03150</name>
</gene>
<dbReference type="NCBIfam" id="TIGR01409">
    <property type="entry name" value="TAT_signal_seq"/>
    <property type="match status" value="1"/>
</dbReference>
<dbReference type="EMBL" id="JBBNGS010000004">
    <property type="protein sequence ID" value="MEQ2637341.1"/>
    <property type="molecule type" value="Genomic_DNA"/>
</dbReference>
<feature type="chain" id="PRO_5045453528" evidence="1">
    <location>
        <begin position="29"/>
        <end position="392"/>
    </location>
</feature>
<comment type="caution">
    <text evidence="2">The sequence shown here is derived from an EMBL/GenBank/DDBJ whole genome shotgun (WGS) entry which is preliminary data.</text>
</comment>
<name>A0ABV1IEP0_9ACTN</name>
<evidence type="ECO:0000256" key="1">
    <source>
        <dbReference type="SAM" id="SignalP"/>
    </source>
</evidence>
<proteinExistence type="predicted"/>
<protein>
    <submittedName>
        <fullName evidence="2">Twin-arginine translocation signal domain-containing protein</fullName>
    </submittedName>
</protein>
<accession>A0ABV1IEP0</accession>
<keyword evidence="1" id="KW-0732">Signal</keyword>